<evidence type="ECO:0000256" key="6">
    <source>
        <dbReference type="ARBA" id="ARBA00008391"/>
    </source>
</evidence>
<dbReference type="GO" id="GO:0005829">
    <property type="term" value="C:cytosol"/>
    <property type="evidence" value="ECO:0007669"/>
    <property type="project" value="TreeGrafter"/>
</dbReference>
<feature type="domain" description="Phosphoribosyltransferase" evidence="17">
    <location>
        <begin position="14"/>
        <end position="159"/>
    </location>
</feature>
<keyword evidence="7 16" id="KW-0963">Cytoplasm</keyword>
<dbReference type="GO" id="GO:0004422">
    <property type="term" value="F:hypoxanthine phosphoribosyltransferase activity"/>
    <property type="evidence" value="ECO:0007669"/>
    <property type="project" value="InterPro"/>
</dbReference>
<keyword evidence="13 16" id="KW-0460">Magnesium</keyword>
<comment type="similarity">
    <text evidence="6 16">Belongs to the purine/pyrimidine phosphoribosyltransferase family.</text>
</comment>
<dbReference type="NCBIfam" id="TIGR01203">
    <property type="entry name" value="HGPRTase"/>
    <property type="match status" value="1"/>
</dbReference>
<evidence type="ECO:0000256" key="8">
    <source>
        <dbReference type="ARBA" id="ARBA00022676"/>
    </source>
</evidence>
<evidence type="ECO:0000256" key="10">
    <source>
        <dbReference type="ARBA" id="ARBA00022723"/>
    </source>
</evidence>
<dbReference type="GO" id="GO:0046100">
    <property type="term" value="P:hypoxanthine metabolic process"/>
    <property type="evidence" value="ECO:0007669"/>
    <property type="project" value="TreeGrafter"/>
</dbReference>
<evidence type="ECO:0000256" key="14">
    <source>
        <dbReference type="ARBA" id="ARBA00048811"/>
    </source>
</evidence>
<comment type="subcellular location">
    <subcellularLocation>
        <location evidence="3 16">Cytoplasm</location>
    </subcellularLocation>
</comment>
<dbReference type="FunFam" id="3.40.50.2020:FF:000006">
    <property type="entry name" value="Hypoxanthine phosphoribosyltransferase"/>
    <property type="match status" value="1"/>
</dbReference>
<evidence type="ECO:0000259" key="17">
    <source>
        <dbReference type="Pfam" id="PF00156"/>
    </source>
</evidence>
<dbReference type="GO" id="GO:0000166">
    <property type="term" value="F:nucleotide binding"/>
    <property type="evidence" value="ECO:0007669"/>
    <property type="project" value="UniProtKB-KW"/>
</dbReference>
<dbReference type="Proteomes" id="UP001169242">
    <property type="component" value="Unassembled WGS sequence"/>
</dbReference>
<comment type="cofactor">
    <cofactor evidence="1 16">
        <name>Mg(2+)</name>
        <dbReference type="ChEBI" id="CHEBI:18420"/>
    </cofactor>
</comment>
<organism evidence="18 19">
    <name type="scientific">Holtiella tumoricola</name>
    <dbReference type="NCBI Taxonomy" id="3018743"/>
    <lineage>
        <taxon>Bacteria</taxon>
        <taxon>Bacillati</taxon>
        <taxon>Bacillota</taxon>
        <taxon>Clostridia</taxon>
        <taxon>Lachnospirales</taxon>
        <taxon>Cellulosilyticaceae</taxon>
        <taxon>Holtiella</taxon>
    </lineage>
</organism>
<comment type="catalytic activity">
    <reaction evidence="14">
        <text>GMP + diphosphate = guanine + 5-phospho-alpha-D-ribose 1-diphosphate</text>
        <dbReference type="Rhea" id="RHEA:25424"/>
        <dbReference type="ChEBI" id="CHEBI:16235"/>
        <dbReference type="ChEBI" id="CHEBI:33019"/>
        <dbReference type="ChEBI" id="CHEBI:58017"/>
        <dbReference type="ChEBI" id="CHEBI:58115"/>
        <dbReference type="EC" id="2.4.2.8"/>
    </reaction>
    <physiologicalReaction direction="right-to-left" evidence="14">
        <dbReference type="Rhea" id="RHEA:25426"/>
    </physiologicalReaction>
</comment>
<dbReference type="GO" id="GO:0032264">
    <property type="term" value="P:IMP salvage"/>
    <property type="evidence" value="ECO:0007669"/>
    <property type="project" value="TreeGrafter"/>
</dbReference>
<comment type="pathway">
    <text evidence="4 16">Purine metabolism; IMP biosynthesis via salvage pathway; IMP from hypoxanthine: step 1/1.</text>
</comment>
<sequence length="180" mass="20371">MQNDIARVLLTEEELHERVKALGEAITADYKGKDLLVVGILKGSNVFMSDLIRQINMPLNIDFMIVSSYGNATESTGVVKIMKDIEQSISDKHVLIVEDIIDSGLTLKYLTEMLNTRKPASIKLCTLLDKPARRKENVDVDYVGFEMPDEFIVGYGIDYAEHYRNLPFVGILKPEVYENK</sequence>
<dbReference type="EC" id="2.4.2.8" evidence="16"/>
<evidence type="ECO:0000256" key="3">
    <source>
        <dbReference type="ARBA" id="ARBA00004496"/>
    </source>
</evidence>
<keyword evidence="12 16" id="KW-0547">Nucleotide-binding</keyword>
<dbReference type="EMBL" id="JAQIFT010000068">
    <property type="protein sequence ID" value="MDA3733912.1"/>
    <property type="molecule type" value="Genomic_DNA"/>
</dbReference>
<comment type="caution">
    <text evidence="18">The sequence shown here is derived from an EMBL/GenBank/DDBJ whole genome shotgun (WGS) entry which is preliminary data.</text>
</comment>
<evidence type="ECO:0000256" key="5">
    <source>
        <dbReference type="ARBA" id="ARBA00004676"/>
    </source>
</evidence>
<keyword evidence="9 16" id="KW-0808">Transferase</keyword>
<evidence type="ECO:0000256" key="12">
    <source>
        <dbReference type="ARBA" id="ARBA00022741"/>
    </source>
</evidence>
<accession>A0AA42DRV5</accession>
<keyword evidence="8 16" id="KW-0328">Glycosyltransferase</keyword>
<dbReference type="PANTHER" id="PTHR43340">
    <property type="entry name" value="HYPOXANTHINE-GUANINE PHOSPHORIBOSYLTRANSFERASE"/>
    <property type="match status" value="1"/>
</dbReference>
<dbReference type="GO" id="GO:0052657">
    <property type="term" value="F:guanine phosphoribosyltransferase activity"/>
    <property type="evidence" value="ECO:0007669"/>
    <property type="project" value="UniProtKB-ARBA"/>
</dbReference>
<proteinExistence type="inferred from homology"/>
<dbReference type="InterPro" id="IPR000836">
    <property type="entry name" value="PRTase_dom"/>
</dbReference>
<dbReference type="InterPro" id="IPR005904">
    <property type="entry name" value="Hxn_phspho_trans"/>
</dbReference>
<evidence type="ECO:0000313" key="18">
    <source>
        <dbReference type="EMBL" id="MDA3733912.1"/>
    </source>
</evidence>
<evidence type="ECO:0000256" key="4">
    <source>
        <dbReference type="ARBA" id="ARBA00004669"/>
    </source>
</evidence>
<name>A0AA42DRV5_9FIRM</name>
<evidence type="ECO:0000256" key="15">
    <source>
        <dbReference type="ARBA" id="ARBA00049402"/>
    </source>
</evidence>
<dbReference type="GO" id="GO:0000287">
    <property type="term" value="F:magnesium ion binding"/>
    <property type="evidence" value="ECO:0007669"/>
    <property type="project" value="TreeGrafter"/>
</dbReference>
<dbReference type="GO" id="GO:0006178">
    <property type="term" value="P:guanine salvage"/>
    <property type="evidence" value="ECO:0007669"/>
    <property type="project" value="TreeGrafter"/>
</dbReference>
<keyword evidence="19" id="KW-1185">Reference proteome</keyword>
<evidence type="ECO:0000256" key="16">
    <source>
        <dbReference type="RuleBase" id="RU364099"/>
    </source>
</evidence>
<comment type="pathway">
    <text evidence="5">Purine metabolism; GMP biosynthesis via salvage pathway; GMP from guanine: step 1/1.</text>
</comment>
<comment type="catalytic activity">
    <reaction evidence="15">
        <text>IMP + diphosphate = hypoxanthine + 5-phospho-alpha-D-ribose 1-diphosphate</text>
        <dbReference type="Rhea" id="RHEA:17973"/>
        <dbReference type="ChEBI" id="CHEBI:17368"/>
        <dbReference type="ChEBI" id="CHEBI:33019"/>
        <dbReference type="ChEBI" id="CHEBI:58017"/>
        <dbReference type="ChEBI" id="CHEBI:58053"/>
        <dbReference type="EC" id="2.4.2.8"/>
    </reaction>
    <physiologicalReaction direction="right-to-left" evidence="15">
        <dbReference type="Rhea" id="RHEA:17975"/>
    </physiologicalReaction>
</comment>
<dbReference type="Pfam" id="PF00156">
    <property type="entry name" value="Pribosyltran"/>
    <property type="match status" value="1"/>
</dbReference>
<dbReference type="SUPFAM" id="SSF53271">
    <property type="entry name" value="PRTase-like"/>
    <property type="match status" value="1"/>
</dbReference>
<gene>
    <name evidence="18" type="primary">hpt</name>
    <name evidence="18" type="ORF">PBV87_20775</name>
</gene>
<dbReference type="RefSeq" id="WP_271013579.1">
    <property type="nucleotide sequence ID" value="NZ_JAQIFT010000068.1"/>
</dbReference>
<evidence type="ECO:0000256" key="1">
    <source>
        <dbReference type="ARBA" id="ARBA00001946"/>
    </source>
</evidence>
<evidence type="ECO:0000256" key="9">
    <source>
        <dbReference type="ARBA" id="ARBA00022679"/>
    </source>
</evidence>
<dbReference type="AlphaFoldDB" id="A0AA42DRV5"/>
<keyword evidence="11 16" id="KW-0660">Purine salvage</keyword>
<keyword evidence="10 16" id="KW-0479">Metal-binding</keyword>
<dbReference type="InterPro" id="IPR029057">
    <property type="entry name" value="PRTase-like"/>
</dbReference>
<evidence type="ECO:0000256" key="2">
    <source>
        <dbReference type="ARBA" id="ARBA00002049"/>
    </source>
</evidence>
<dbReference type="PANTHER" id="PTHR43340:SF1">
    <property type="entry name" value="HYPOXANTHINE PHOSPHORIBOSYLTRANSFERASE"/>
    <property type="match status" value="1"/>
</dbReference>
<dbReference type="GO" id="GO:0006166">
    <property type="term" value="P:purine ribonucleoside salvage"/>
    <property type="evidence" value="ECO:0007669"/>
    <property type="project" value="UniProtKB-KW"/>
</dbReference>
<evidence type="ECO:0000256" key="13">
    <source>
        <dbReference type="ARBA" id="ARBA00022842"/>
    </source>
</evidence>
<dbReference type="GO" id="GO:0032263">
    <property type="term" value="P:GMP salvage"/>
    <property type="evidence" value="ECO:0007669"/>
    <property type="project" value="TreeGrafter"/>
</dbReference>
<protein>
    <recommendedName>
        <fullName evidence="16">Hypoxanthine phosphoribosyltransferase</fullName>
        <ecNumber evidence="16">2.4.2.8</ecNumber>
    </recommendedName>
</protein>
<comment type="function">
    <text evidence="2">Purine salvage pathway enzyme that catalyzes the transfer of the ribosyl-5-phosphate group from 5-phospho-alpha-D-ribose 1-diphosphate (PRPP) to the N9 position of the 6-oxopurines hypoxanthine and guanine to form the corresponding ribonucleotides IMP (inosine 5'-monophosphate) and GMP (guanosine 5'-monophosphate), with the release of PPi.</text>
</comment>
<dbReference type="InterPro" id="IPR050408">
    <property type="entry name" value="HGPRT"/>
</dbReference>
<reference evidence="18" key="1">
    <citation type="journal article" date="2023" name="Int. J. Syst. Evol. Microbiol.">
        <title>&lt;i&gt;Holtiella tumoricola&lt;/i&gt; gen. nov. sp. nov., isolated from a human clinical sample.</title>
        <authorList>
            <person name="Allen-Vercoe E."/>
            <person name="Daigneault M.C."/>
            <person name="Vancuren S.J."/>
            <person name="Cochrane K."/>
            <person name="O'Neal L.L."/>
            <person name="Sankaranarayanan K."/>
            <person name="Lawson P.A."/>
        </authorList>
    </citation>
    <scope>NUCLEOTIDE SEQUENCE</scope>
    <source>
        <strain evidence="18">CC70A</strain>
    </source>
</reference>
<dbReference type="Gene3D" id="3.40.50.2020">
    <property type="match status" value="1"/>
</dbReference>
<evidence type="ECO:0000256" key="11">
    <source>
        <dbReference type="ARBA" id="ARBA00022726"/>
    </source>
</evidence>
<dbReference type="CDD" id="cd06223">
    <property type="entry name" value="PRTases_typeI"/>
    <property type="match status" value="1"/>
</dbReference>
<evidence type="ECO:0000313" key="19">
    <source>
        <dbReference type="Proteomes" id="UP001169242"/>
    </source>
</evidence>
<evidence type="ECO:0000256" key="7">
    <source>
        <dbReference type="ARBA" id="ARBA00022490"/>
    </source>
</evidence>